<dbReference type="InterPro" id="IPR027417">
    <property type="entry name" value="P-loop_NTPase"/>
</dbReference>
<accession>A0A7C4R4A2</accession>
<keyword evidence="6" id="KW-0479">Metal-binding</keyword>
<evidence type="ECO:0000256" key="14">
    <source>
        <dbReference type="HAMAP-Rule" id="MF_01382"/>
    </source>
</evidence>
<comment type="subunit">
    <text evidence="14">Monomer and homodimer. Part of the essential Sec protein translocation apparatus which comprises SecA, SecYEG and auxiliary proteins SecDF. Other proteins may also be involved.</text>
</comment>
<keyword evidence="12 14" id="KW-0811">Translocation</keyword>
<comment type="cofactor">
    <cofactor evidence="1">
        <name>Zn(2+)</name>
        <dbReference type="ChEBI" id="CHEBI:29105"/>
    </cofactor>
</comment>
<evidence type="ECO:0000256" key="16">
    <source>
        <dbReference type="SAM" id="Coils"/>
    </source>
</evidence>
<dbReference type="GO" id="GO:0006605">
    <property type="term" value="P:protein targeting"/>
    <property type="evidence" value="ECO:0007669"/>
    <property type="project" value="UniProtKB-UniRule"/>
</dbReference>
<dbReference type="SUPFAM" id="SSF81767">
    <property type="entry name" value="Pre-protein crosslinking domain of SecA"/>
    <property type="match status" value="1"/>
</dbReference>
<evidence type="ECO:0000256" key="11">
    <source>
        <dbReference type="ARBA" id="ARBA00022967"/>
    </source>
</evidence>
<evidence type="ECO:0000259" key="18">
    <source>
        <dbReference type="PROSITE" id="PS51192"/>
    </source>
</evidence>
<comment type="function">
    <text evidence="14">Part of the Sec protein translocase complex. Interacts with the SecYEG preprotein conducting channel. Has a central role in coupling the hydrolysis of ATP to the transfer of proteins into and across the cell membrane, serving as an ATP-driven molecular motor driving the stepwise translocation of polypeptide chains across the membrane.</text>
</comment>
<sequence>MGIYEKIFGSISSKELKSIQPIVKKINDLEKEYEALSDEELKAKTLYFKEKIKNAISSVKREDIDEDLDGDKLINEKDFVLKKHQIEQKILNEILPDAFAVVREASKRVLGMRHFDVQLIGGVVLHRGKIAEMKTGEGKTLVSTLPIYLNALSGNGVHVVTVNDYLARRDAQWMGKIFDFLGLSVGVIIHDHSFLVTFDENLKSQNSNNQIKLPEGVDLDEQAQQQVEIEQEDLIEVSRADAYRADITYGTNNEYGFDYLKDNMVSDLSQKVQRPLHYAIIDEIDSILIDEARTPLIISAPAEESGDLYKKFSTIIPQLEKESDYTVDEKMRSVSLTDDGIKKIETILGMDNIYDKGIELVHHLEQALKANVLFVKDRDYVVKEGEIVIVDEFTGRLMFGRRYSDGLHQAIEAKEGVEIKKESITLATITFQNYFRIYKKLSGMTGTAMTESEEFYKIYKLDVIAIPTNNPMIRIDNPDKIYQNEEGKFISLIKEIKEKYEKGQPVLVGTISIEKNELLSHQLKISGIPHEVLNAKHHEREASIISQAGAKGAVTVATNMAGRGVDIILGGHPYDKQKADEVRSLGGLAVFGTERHESRRIDNQLRGRAGRQGDPGESQFFISMEDDLMRIFGAERIKRLMNTLGIPSDQAIENKMVSSAIETAQKKVEGHNFDIRKHVLEYDDVMNRQRKSIYSKRDKILLFKDEIDEVEVDILDKVKNIIQKEISLLVDSAFNKNEDLVEAKKEIWDGLTVIIEEDRIKLPFEELNKLDLPDQIKNNLINILNTKIEELISEIGEDQVKNLIKSLYLRIIDMYWVQHLTEMDHLRSGIGLVGYSQKDPLVEYKHRSFNMFKQLLSMIDSSFIKAFFRVKIDNSNSYKTQGHIENKKDIQYKKEFAQGGQDEAKEETKKERPQVIGKSKVGRNDPCPCGSGKKYKKCCGQEK</sequence>
<dbReference type="PROSITE" id="PS51192">
    <property type="entry name" value="HELICASE_ATP_BIND_1"/>
    <property type="match status" value="1"/>
</dbReference>
<evidence type="ECO:0000256" key="12">
    <source>
        <dbReference type="ARBA" id="ARBA00023010"/>
    </source>
</evidence>
<evidence type="ECO:0000256" key="8">
    <source>
        <dbReference type="ARBA" id="ARBA00022833"/>
    </source>
</evidence>
<evidence type="ECO:0000256" key="6">
    <source>
        <dbReference type="ARBA" id="ARBA00022723"/>
    </source>
</evidence>
<evidence type="ECO:0000256" key="7">
    <source>
        <dbReference type="ARBA" id="ARBA00022741"/>
    </source>
</evidence>
<evidence type="ECO:0000256" key="3">
    <source>
        <dbReference type="ARBA" id="ARBA00022448"/>
    </source>
</evidence>
<dbReference type="Gene3D" id="3.40.50.300">
    <property type="entry name" value="P-loop containing nucleotide triphosphate hydrolases"/>
    <property type="match status" value="3"/>
</dbReference>
<dbReference type="SMART" id="SM00958">
    <property type="entry name" value="SecA_PP_bind"/>
    <property type="match status" value="1"/>
</dbReference>
<feature type="domain" description="Helicase C-terminal" evidence="19">
    <location>
        <begin position="488"/>
        <end position="669"/>
    </location>
</feature>
<evidence type="ECO:0000256" key="4">
    <source>
        <dbReference type="ARBA" id="ARBA00022475"/>
    </source>
</evidence>
<dbReference type="NCBIfam" id="NF009538">
    <property type="entry name" value="PRK12904.1"/>
    <property type="match status" value="1"/>
</dbReference>
<dbReference type="InterPro" id="IPR001650">
    <property type="entry name" value="Helicase_C-like"/>
</dbReference>
<dbReference type="PANTHER" id="PTHR30612">
    <property type="entry name" value="SECA INNER MEMBRANE COMPONENT OF SEC PROTEIN SECRETION SYSTEM"/>
    <property type="match status" value="1"/>
</dbReference>
<dbReference type="PROSITE" id="PS01312">
    <property type="entry name" value="SECA"/>
    <property type="match status" value="1"/>
</dbReference>
<dbReference type="FunFam" id="3.40.50.300:FF:000113">
    <property type="entry name" value="Preprotein translocase subunit SecA"/>
    <property type="match status" value="1"/>
</dbReference>
<dbReference type="GO" id="GO:0017038">
    <property type="term" value="P:protein import"/>
    <property type="evidence" value="ECO:0007669"/>
    <property type="project" value="InterPro"/>
</dbReference>
<keyword evidence="16" id="KW-0175">Coiled coil</keyword>
<dbReference type="GO" id="GO:0031522">
    <property type="term" value="C:cell envelope Sec protein transport complex"/>
    <property type="evidence" value="ECO:0007669"/>
    <property type="project" value="TreeGrafter"/>
</dbReference>
<dbReference type="InterPro" id="IPR011115">
    <property type="entry name" value="SecA_DEAD"/>
</dbReference>
<protein>
    <recommendedName>
        <fullName evidence="14 15">Protein translocase subunit SecA</fullName>
        <ecNumber evidence="14">7.4.2.8</ecNumber>
    </recommendedName>
</protein>
<dbReference type="PRINTS" id="PR00906">
    <property type="entry name" value="SECA"/>
</dbReference>
<dbReference type="SMART" id="SM00957">
    <property type="entry name" value="SecA_DEAD"/>
    <property type="match status" value="1"/>
</dbReference>
<dbReference type="GO" id="GO:0043952">
    <property type="term" value="P:protein transport by the Sec complex"/>
    <property type="evidence" value="ECO:0007669"/>
    <property type="project" value="UniProtKB-ARBA"/>
</dbReference>
<dbReference type="Pfam" id="PF01043">
    <property type="entry name" value="SecA_PP_bind"/>
    <property type="match status" value="1"/>
</dbReference>
<feature type="domain" description="Helicase ATP-binding" evidence="18">
    <location>
        <begin position="120"/>
        <end position="320"/>
    </location>
</feature>
<dbReference type="GO" id="GO:0005829">
    <property type="term" value="C:cytosol"/>
    <property type="evidence" value="ECO:0007669"/>
    <property type="project" value="TreeGrafter"/>
</dbReference>
<keyword evidence="3 14" id="KW-0813">Transport</keyword>
<evidence type="ECO:0000256" key="1">
    <source>
        <dbReference type="ARBA" id="ARBA00001947"/>
    </source>
</evidence>
<evidence type="ECO:0000256" key="5">
    <source>
        <dbReference type="ARBA" id="ARBA00022490"/>
    </source>
</evidence>
<comment type="subcellular location">
    <subcellularLocation>
        <location evidence="14">Cell membrane</location>
        <topology evidence="14">Peripheral membrane protein</topology>
        <orientation evidence="14">Cytoplasmic side</orientation>
    </subcellularLocation>
    <subcellularLocation>
        <location evidence="14">Cytoplasm</location>
    </subcellularLocation>
    <text evidence="14">Distribution is 50-50.</text>
</comment>
<dbReference type="GO" id="GO:0065002">
    <property type="term" value="P:intracellular protein transmembrane transport"/>
    <property type="evidence" value="ECO:0007669"/>
    <property type="project" value="UniProtKB-UniRule"/>
</dbReference>
<dbReference type="InterPro" id="IPR036266">
    <property type="entry name" value="SecA_Wing/Scaffold_sf"/>
</dbReference>
<dbReference type="InterPro" id="IPR011130">
    <property type="entry name" value="SecA_preprotein_X-link_dom"/>
</dbReference>
<evidence type="ECO:0000256" key="15">
    <source>
        <dbReference type="RuleBase" id="RU003874"/>
    </source>
</evidence>
<dbReference type="GO" id="GO:0046872">
    <property type="term" value="F:metal ion binding"/>
    <property type="evidence" value="ECO:0007669"/>
    <property type="project" value="UniProtKB-KW"/>
</dbReference>
<evidence type="ECO:0000256" key="10">
    <source>
        <dbReference type="ARBA" id="ARBA00022927"/>
    </source>
</evidence>
<dbReference type="PROSITE" id="PS51196">
    <property type="entry name" value="SECA_MOTOR_DEAD"/>
    <property type="match status" value="1"/>
</dbReference>
<evidence type="ECO:0000259" key="19">
    <source>
        <dbReference type="PROSITE" id="PS51194"/>
    </source>
</evidence>
<comment type="similarity">
    <text evidence="2 14 15">Belongs to the SecA family.</text>
</comment>
<dbReference type="FunFam" id="3.90.1440.10:FF:000001">
    <property type="entry name" value="Preprotein translocase subunit SecA"/>
    <property type="match status" value="1"/>
</dbReference>
<dbReference type="PANTHER" id="PTHR30612:SF0">
    <property type="entry name" value="CHLOROPLAST PROTEIN-TRANSPORTING ATPASE"/>
    <property type="match status" value="1"/>
</dbReference>
<dbReference type="EC" id="7.4.2.8" evidence="14"/>
<feature type="compositionally biased region" description="Basic and acidic residues" evidence="17">
    <location>
        <begin position="897"/>
        <end position="913"/>
    </location>
</feature>
<comment type="catalytic activity">
    <reaction evidence="14">
        <text>ATP + H2O + cellular proteinSide 1 = ADP + phosphate + cellular proteinSide 2.</text>
        <dbReference type="EC" id="7.4.2.8"/>
    </reaction>
</comment>
<dbReference type="PROSITE" id="PS51194">
    <property type="entry name" value="HELICASE_CTER"/>
    <property type="match status" value="1"/>
</dbReference>
<keyword evidence="11 14" id="KW-1278">Translocase</keyword>
<dbReference type="Pfam" id="PF07516">
    <property type="entry name" value="SecA_SW"/>
    <property type="match status" value="1"/>
</dbReference>
<evidence type="ECO:0000256" key="2">
    <source>
        <dbReference type="ARBA" id="ARBA00007650"/>
    </source>
</evidence>
<dbReference type="SUPFAM" id="SSF81886">
    <property type="entry name" value="Helical scaffold and wing domains of SecA"/>
    <property type="match status" value="1"/>
</dbReference>
<keyword evidence="9 14" id="KW-0067">ATP-binding</keyword>
<reference evidence="21" key="1">
    <citation type="journal article" date="2020" name="mSystems">
        <title>Genome- and Community-Level Interaction Insights into Carbon Utilization and Element Cycling Functions of Hydrothermarchaeota in Hydrothermal Sediment.</title>
        <authorList>
            <person name="Zhou Z."/>
            <person name="Liu Y."/>
            <person name="Xu W."/>
            <person name="Pan J."/>
            <person name="Luo Z.H."/>
            <person name="Li M."/>
        </authorList>
    </citation>
    <scope>NUCLEOTIDE SEQUENCE [LARGE SCALE GENOMIC DNA]</scope>
    <source>
        <strain evidence="21">SpSt-579</strain>
    </source>
</reference>
<evidence type="ECO:0000313" key="21">
    <source>
        <dbReference type="EMBL" id="HGT70960.1"/>
    </source>
</evidence>
<dbReference type="GO" id="GO:0008564">
    <property type="term" value="F:protein-exporting ATPase activity"/>
    <property type="evidence" value="ECO:0007669"/>
    <property type="project" value="UniProtKB-EC"/>
</dbReference>
<dbReference type="InterPro" id="IPR044722">
    <property type="entry name" value="SecA_SF2_C"/>
</dbReference>
<dbReference type="CDD" id="cd17928">
    <property type="entry name" value="DEXDc_SecA"/>
    <property type="match status" value="1"/>
</dbReference>
<dbReference type="Pfam" id="PF21090">
    <property type="entry name" value="P-loop_SecA"/>
    <property type="match status" value="2"/>
</dbReference>
<dbReference type="GO" id="GO:0005886">
    <property type="term" value="C:plasma membrane"/>
    <property type="evidence" value="ECO:0007669"/>
    <property type="project" value="UniProtKB-SubCell"/>
</dbReference>
<dbReference type="EMBL" id="DSYQ01000006">
    <property type="protein sequence ID" value="HGT70960.1"/>
    <property type="molecule type" value="Genomic_DNA"/>
</dbReference>
<dbReference type="SUPFAM" id="SSF52540">
    <property type="entry name" value="P-loop containing nucleoside triphosphate hydrolases"/>
    <property type="match status" value="2"/>
</dbReference>
<dbReference type="NCBIfam" id="TIGR00963">
    <property type="entry name" value="secA"/>
    <property type="match status" value="1"/>
</dbReference>
<feature type="coiled-coil region" evidence="16">
    <location>
        <begin position="19"/>
        <end position="46"/>
    </location>
</feature>
<dbReference type="GO" id="GO:0005524">
    <property type="term" value="F:ATP binding"/>
    <property type="evidence" value="ECO:0007669"/>
    <property type="project" value="UniProtKB-UniRule"/>
</dbReference>
<organism evidence="21">
    <name type="scientific">candidate division CPR3 bacterium</name>
    <dbReference type="NCBI Taxonomy" id="2268181"/>
    <lineage>
        <taxon>Bacteria</taxon>
        <taxon>Bacteria division CPR3</taxon>
    </lineage>
</organism>
<gene>
    <name evidence="14 21" type="primary">secA</name>
    <name evidence="21" type="ORF">ENT43_01740</name>
</gene>
<dbReference type="CDD" id="cd18803">
    <property type="entry name" value="SF2_C_secA"/>
    <property type="match status" value="1"/>
</dbReference>
<dbReference type="Gene3D" id="3.90.1440.10">
    <property type="entry name" value="SecA, preprotein cross-linking domain"/>
    <property type="match status" value="1"/>
</dbReference>
<dbReference type="AlphaFoldDB" id="A0A7C4R4A2"/>
<dbReference type="InterPro" id="IPR000185">
    <property type="entry name" value="SecA"/>
</dbReference>
<dbReference type="InterPro" id="IPR004027">
    <property type="entry name" value="SEC_C_motif"/>
</dbReference>
<dbReference type="InterPro" id="IPR014018">
    <property type="entry name" value="SecA_motor_DEAD"/>
</dbReference>
<dbReference type="InterPro" id="IPR020937">
    <property type="entry name" value="SecA_CS"/>
</dbReference>
<feature type="binding site" evidence="14">
    <location>
        <position position="118"/>
    </location>
    <ligand>
        <name>ATP</name>
        <dbReference type="ChEBI" id="CHEBI:30616"/>
    </ligand>
</feature>
<evidence type="ECO:0000259" key="20">
    <source>
        <dbReference type="PROSITE" id="PS51196"/>
    </source>
</evidence>
<keyword evidence="7 14" id="KW-0547">Nucleotide-binding</keyword>
<feature type="domain" description="SecA family profile" evidence="20">
    <location>
        <begin position="1"/>
        <end position="653"/>
    </location>
</feature>
<comment type="caution">
    <text evidence="21">The sequence shown here is derived from an EMBL/GenBank/DDBJ whole genome shotgun (WGS) entry which is preliminary data.</text>
</comment>
<keyword evidence="10 14" id="KW-0653">Protein transport</keyword>
<feature type="binding site" evidence="14">
    <location>
        <begin position="136"/>
        <end position="140"/>
    </location>
    <ligand>
        <name>ATP</name>
        <dbReference type="ChEBI" id="CHEBI:30616"/>
    </ligand>
</feature>
<keyword evidence="8" id="KW-0862">Zinc</keyword>
<dbReference type="HAMAP" id="MF_01382">
    <property type="entry name" value="SecA"/>
    <property type="match status" value="1"/>
</dbReference>
<dbReference type="InterPro" id="IPR014001">
    <property type="entry name" value="Helicase_ATP-bd"/>
</dbReference>
<dbReference type="Pfam" id="PF02810">
    <property type="entry name" value="SEC-C"/>
    <property type="match status" value="1"/>
</dbReference>
<feature type="binding site" evidence="14">
    <location>
        <position position="566"/>
    </location>
    <ligand>
        <name>ATP</name>
        <dbReference type="ChEBI" id="CHEBI:30616"/>
    </ligand>
</feature>
<name>A0A7C4R4A2_UNCC3</name>
<evidence type="ECO:0000256" key="13">
    <source>
        <dbReference type="ARBA" id="ARBA00023136"/>
    </source>
</evidence>
<feature type="region of interest" description="Disordered" evidence="17">
    <location>
        <begin position="897"/>
        <end position="935"/>
    </location>
</feature>
<evidence type="ECO:0000256" key="9">
    <source>
        <dbReference type="ARBA" id="ARBA00022840"/>
    </source>
</evidence>
<proteinExistence type="inferred from homology"/>
<keyword evidence="5 14" id="KW-0963">Cytoplasm</keyword>
<keyword evidence="4 14" id="KW-1003">Cell membrane</keyword>
<keyword evidence="13 14" id="KW-0472">Membrane</keyword>
<dbReference type="NCBIfam" id="NF006630">
    <property type="entry name" value="PRK09200.1"/>
    <property type="match status" value="1"/>
</dbReference>
<dbReference type="InterPro" id="IPR036670">
    <property type="entry name" value="SecA_X-link_sf"/>
</dbReference>
<dbReference type="Gene3D" id="1.10.3060.10">
    <property type="entry name" value="Helical scaffold and wing domains of SecA"/>
    <property type="match status" value="1"/>
</dbReference>
<dbReference type="InterPro" id="IPR011116">
    <property type="entry name" value="SecA_Wing/Scaffold"/>
</dbReference>
<dbReference type="Pfam" id="PF07517">
    <property type="entry name" value="SecA_DEAD"/>
    <property type="match status" value="1"/>
</dbReference>
<evidence type="ECO:0000256" key="17">
    <source>
        <dbReference type="SAM" id="MobiDB-lite"/>
    </source>
</evidence>